<evidence type="ECO:0000256" key="1">
    <source>
        <dbReference type="ARBA" id="ARBA00004195"/>
    </source>
</evidence>
<dbReference type="GO" id="GO:0015386">
    <property type="term" value="F:potassium:proton antiporter activity"/>
    <property type="evidence" value="ECO:0007669"/>
    <property type="project" value="TreeGrafter"/>
</dbReference>
<dbReference type="PANTHER" id="PTHR10110:SF187">
    <property type="entry name" value="SODIUM_HYDROGEN EXCHANGER"/>
    <property type="match status" value="1"/>
</dbReference>
<dbReference type="Pfam" id="PF00999">
    <property type="entry name" value="Na_H_Exchanger"/>
    <property type="match status" value="1"/>
</dbReference>
<evidence type="ECO:0000256" key="8">
    <source>
        <dbReference type="ARBA" id="ARBA00022989"/>
    </source>
</evidence>
<evidence type="ECO:0000256" key="5">
    <source>
        <dbReference type="ARBA" id="ARBA00022475"/>
    </source>
</evidence>
<name>T1HLQ5_RHOPR</name>
<evidence type="ECO:0000313" key="16">
    <source>
        <dbReference type="Proteomes" id="UP000015103"/>
    </source>
</evidence>
<dbReference type="AlphaFoldDB" id="T1HLQ5"/>
<comment type="subcellular location">
    <subcellularLocation>
        <location evidence="2">Cell membrane</location>
        <topology evidence="2">Multi-pass membrane protein</topology>
    </subcellularLocation>
    <subcellularLocation>
        <location evidence="1">Recycling endosome membrane</location>
        <topology evidence="1">Multi-pass membrane protein</topology>
    </subcellularLocation>
</comment>
<dbReference type="InterPro" id="IPR002090">
    <property type="entry name" value="NHE-6/7/9"/>
</dbReference>
<dbReference type="GO" id="GO:0098719">
    <property type="term" value="P:sodium ion import across plasma membrane"/>
    <property type="evidence" value="ECO:0007669"/>
    <property type="project" value="TreeGrafter"/>
</dbReference>
<dbReference type="PRINTS" id="PR01084">
    <property type="entry name" value="NAHEXCHNGR"/>
</dbReference>
<comment type="similarity">
    <text evidence="3 13">Belongs to the monovalent cation:proton antiporter 1 (CPA1) transporter (TC 2.A.36) family.</text>
</comment>
<dbReference type="InterPro" id="IPR018422">
    <property type="entry name" value="Cation/H_exchanger_CPA1"/>
</dbReference>
<evidence type="ECO:0000256" key="12">
    <source>
        <dbReference type="ARBA" id="ARBA00023201"/>
    </source>
</evidence>
<organism evidence="15 16">
    <name type="scientific">Rhodnius prolixus</name>
    <name type="common">Triatomid bug</name>
    <dbReference type="NCBI Taxonomy" id="13249"/>
    <lineage>
        <taxon>Eukaryota</taxon>
        <taxon>Metazoa</taxon>
        <taxon>Ecdysozoa</taxon>
        <taxon>Arthropoda</taxon>
        <taxon>Hexapoda</taxon>
        <taxon>Insecta</taxon>
        <taxon>Pterygota</taxon>
        <taxon>Neoptera</taxon>
        <taxon>Paraneoptera</taxon>
        <taxon>Hemiptera</taxon>
        <taxon>Heteroptera</taxon>
        <taxon>Panheteroptera</taxon>
        <taxon>Cimicomorpha</taxon>
        <taxon>Reduviidae</taxon>
        <taxon>Triatominae</taxon>
        <taxon>Rhodnius</taxon>
    </lineage>
</organism>
<dbReference type="InterPro" id="IPR004709">
    <property type="entry name" value="NaH_exchanger"/>
</dbReference>
<dbReference type="Gene3D" id="6.10.140.1330">
    <property type="match status" value="1"/>
</dbReference>
<dbReference type="GO" id="GO:0055038">
    <property type="term" value="C:recycling endosome membrane"/>
    <property type="evidence" value="ECO:0007669"/>
    <property type="project" value="UniProtKB-SubCell"/>
</dbReference>
<keyword evidence="12 13" id="KW-0739">Sodium transport</keyword>
<evidence type="ECO:0000259" key="14">
    <source>
        <dbReference type="Pfam" id="PF00999"/>
    </source>
</evidence>
<keyword evidence="13" id="KW-0050">Antiport</keyword>
<dbReference type="FunCoup" id="T1HLQ5">
    <property type="interactions" value="443"/>
</dbReference>
<proteinExistence type="inferred from homology"/>
<evidence type="ECO:0000256" key="2">
    <source>
        <dbReference type="ARBA" id="ARBA00004651"/>
    </source>
</evidence>
<dbReference type="EMBL" id="ACPB03014790">
    <property type="status" value="NOT_ANNOTATED_CDS"/>
    <property type="molecule type" value="Genomic_DNA"/>
</dbReference>
<dbReference type="VEuPathDB" id="VectorBase:RPRC004979"/>
<dbReference type="EMBL" id="ACPB03014789">
    <property type="status" value="NOT_ANNOTATED_CDS"/>
    <property type="molecule type" value="Genomic_DNA"/>
</dbReference>
<dbReference type="GO" id="GO:0051453">
    <property type="term" value="P:regulation of intracellular pH"/>
    <property type="evidence" value="ECO:0007669"/>
    <property type="project" value="TreeGrafter"/>
</dbReference>
<keyword evidence="6 13" id="KW-0812">Transmembrane</keyword>
<keyword evidence="8" id="KW-1133">Transmembrane helix</keyword>
<dbReference type="GO" id="GO:0005886">
    <property type="term" value="C:plasma membrane"/>
    <property type="evidence" value="ECO:0007669"/>
    <property type="project" value="UniProtKB-SubCell"/>
</dbReference>
<dbReference type="InParanoid" id="T1HLQ5"/>
<dbReference type="Proteomes" id="UP000015103">
    <property type="component" value="Unassembled WGS sequence"/>
</dbReference>
<sequence length="662" mass="74950">MAKVLDFVFRWTILFVLLSCANCESTDIELDVKAQQLHRIDSLNILLYTFLLTLTVLTIWLFKHRRLRFLHETGLAVIYGLIVGCFIRFTTNQTTVSHMSVVQENGSDYNNSLPPDTLWLRFTSSSGSQPLVNKTYAYSFRGGLEKVTGNAIDIKATFDPEIFFNIILPPIIFHAGYSLKRKYFFRNLGAILTYAVLGTSISAFVVGVLMYSTLPYISDLKYSFLDTLYFGAIISPTDPVTILAIFNDMRVDVTLYSLVFGESVLNDAVAINYERHSQLHTGSFETEAFFRALGDFIGIFSLSLVIGACMGYCPTSTKDKLFTRIRDFPLLESALFVLMSYATFLIAEATDLTGVVSVLFCGIFQAHYTYNNLSKDSRKRTKHLFELLNFLSENFIFSYIGVSMFTFPKHRFDTGFIVAGFFRACTFYSYPLLIRLRLRREKKLQHFIYLFVISGLRGAMSFALAIRNTVSEARQAMLTTTSLIVIFTVIIQGGSTMQLLSLFKIPVGVEEEVEALPYAGSGRNVCNFIDFSKFYGLPTDQDVDSFSIHVYWSLGVSKFIISGSKHISGAETPTSPRGGDKAWLAKIWGDFDTNFMKPLLTHARPTLLETLPVCCNPIARVLTTTQQMTQEPYRSESDSDLCIQDQDSRRESTQRVRFIFFH</sequence>
<evidence type="ECO:0000256" key="9">
    <source>
        <dbReference type="ARBA" id="ARBA00023053"/>
    </source>
</evidence>
<feature type="domain" description="Cation/H+ exchanger transmembrane" evidence="14">
    <location>
        <begin position="55"/>
        <end position="500"/>
    </location>
</feature>
<dbReference type="InterPro" id="IPR006153">
    <property type="entry name" value="Cation/H_exchanger_TM"/>
</dbReference>
<dbReference type="HOGENOM" id="CLU_005912_7_0_1"/>
<dbReference type="PANTHER" id="PTHR10110">
    <property type="entry name" value="SODIUM/HYDROGEN EXCHANGER"/>
    <property type="match status" value="1"/>
</dbReference>
<dbReference type="STRING" id="13249.T1HLQ5"/>
<dbReference type="GO" id="GO:0015385">
    <property type="term" value="F:sodium:proton antiporter activity"/>
    <property type="evidence" value="ECO:0007669"/>
    <property type="project" value="InterPro"/>
</dbReference>
<evidence type="ECO:0000256" key="10">
    <source>
        <dbReference type="ARBA" id="ARBA00023065"/>
    </source>
</evidence>
<keyword evidence="9" id="KW-0915">Sodium</keyword>
<reference evidence="15" key="1">
    <citation type="submission" date="2015-05" db="UniProtKB">
        <authorList>
            <consortium name="EnsemblMetazoa"/>
        </authorList>
    </citation>
    <scope>IDENTIFICATION</scope>
</reference>
<evidence type="ECO:0000313" key="15">
    <source>
        <dbReference type="EnsemblMetazoa" id="RPRC004979-PA"/>
    </source>
</evidence>
<keyword evidence="7" id="KW-0967">Endosome</keyword>
<keyword evidence="16" id="KW-1185">Reference proteome</keyword>
<keyword evidence="11" id="KW-0472">Membrane</keyword>
<keyword evidence="5" id="KW-1003">Cell membrane</keyword>
<accession>T1HLQ5</accession>
<evidence type="ECO:0000256" key="4">
    <source>
        <dbReference type="ARBA" id="ARBA00022448"/>
    </source>
</evidence>
<dbReference type="EnsemblMetazoa" id="RPRC004979-RA">
    <property type="protein sequence ID" value="RPRC004979-PA"/>
    <property type="gene ID" value="RPRC004979"/>
</dbReference>
<evidence type="ECO:0000256" key="11">
    <source>
        <dbReference type="ARBA" id="ARBA00023136"/>
    </source>
</evidence>
<evidence type="ECO:0000256" key="6">
    <source>
        <dbReference type="ARBA" id="ARBA00022692"/>
    </source>
</evidence>
<evidence type="ECO:0000256" key="13">
    <source>
        <dbReference type="RuleBase" id="RU003722"/>
    </source>
</evidence>
<dbReference type="OMA" id="FTYVRRF"/>
<dbReference type="NCBIfam" id="TIGR00840">
    <property type="entry name" value="b_cpa1"/>
    <property type="match status" value="1"/>
</dbReference>
<evidence type="ECO:0000256" key="7">
    <source>
        <dbReference type="ARBA" id="ARBA00022753"/>
    </source>
</evidence>
<keyword evidence="4 13" id="KW-0813">Transport</keyword>
<dbReference type="PRINTS" id="PR01088">
    <property type="entry name" value="NAHEXCHNGR6"/>
</dbReference>
<dbReference type="eggNOG" id="KOG1965">
    <property type="taxonomic scope" value="Eukaryota"/>
</dbReference>
<keyword evidence="10 13" id="KW-0406">Ion transport</keyword>
<evidence type="ECO:0000256" key="3">
    <source>
        <dbReference type="ARBA" id="ARBA00007367"/>
    </source>
</evidence>
<protein>
    <recommendedName>
        <fullName evidence="13">Sodium/hydrogen exchanger</fullName>
    </recommendedName>
</protein>